<name>A0A7S2ZQ09_9RHOD</name>
<accession>A0A7S2ZQ09</accession>
<dbReference type="SUPFAM" id="SSF50978">
    <property type="entry name" value="WD40 repeat-like"/>
    <property type="match status" value="1"/>
</dbReference>
<reference evidence="12" key="1">
    <citation type="submission" date="2021-01" db="EMBL/GenBank/DDBJ databases">
        <authorList>
            <person name="Corre E."/>
            <person name="Pelletier E."/>
            <person name="Niang G."/>
            <person name="Scheremetjew M."/>
            <person name="Finn R."/>
            <person name="Kale V."/>
            <person name="Holt S."/>
            <person name="Cochrane G."/>
            <person name="Meng A."/>
            <person name="Brown T."/>
            <person name="Cohen L."/>
        </authorList>
    </citation>
    <scope>NUCLEOTIDE SEQUENCE</scope>
    <source>
        <strain evidence="12">CCMP 769</strain>
    </source>
</reference>
<dbReference type="Pfam" id="PF00400">
    <property type="entry name" value="WD40"/>
    <property type="match status" value="1"/>
</dbReference>
<evidence type="ECO:0000256" key="2">
    <source>
        <dbReference type="ARBA" id="ARBA00022448"/>
    </source>
</evidence>
<dbReference type="InterPro" id="IPR001680">
    <property type="entry name" value="WD40_rpt"/>
</dbReference>
<dbReference type="InterPro" id="IPR015943">
    <property type="entry name" value="WD40/YVTN_repeat-like_dom_sf"/>
</dbReference>
<evidence type="ECO:0000256" key="8">
    <source>
        <dbReference type="ARBA" id="ARBA00022927"/>
    </source>
</evidence>
<keyword evidence="4 11" id="KW-0812">Transmembrane</keyword>
<dbReference type="PANTHER" id="PTHR23284:SF0">
    <property type="entry name" value="PROLACTIN REGULATORY ELEMENT-BINDING PROTEIN"/>
    <property type="match status" value="1"/>
</dbReference>
<dbReference type="EMBL" id="HBHW01019175">
    <property type="protein sequence ID" value="CAE0046806.1"/>
    <property type="molecule type" value="Transcribed_RNA"/>
</dbReference>
<keyword evidence="5" id="KW-0677">Repeat</keyword>
<feature type="transmembrane region" description="Helical" evidence="11">
    <location>
        <begin position="328"/>
        <end position="349"/>
    </location>
</feature>
<evidence type="ECO:0000256" key="1">
    <source>
        <dbReference type="ARBA" id="ARBA00004389"/>
    </source>
</evidence>
<protein>
    <recommendedName>
        <fullName evidence="13">Anaphase-promoting complex subunit 4 WD40 domain-containing protein</fullName>
    </recommendedName>
</protein>
<dbReference type="AlphaFoldDB" id="A0A7S2ZQ09"/>
<organism evidence="12">
    <name type="scientific">Rhodosorus marinus</name>
    <dbReference type="NCBI Taxonomy" id="101924"/>
    <lineage>
        <taxon>Eukaryota</taxon>
        <taxon>Rhodophyta</taxon>
        <taxon>Stylonematophyceae</taxon>
        <taxon>Stylonematales</taxon>
        <taxon>Stylonemataceae</taxon>
        <taxon>Rhodosorus</taxon>
    </lineage>
</organism>
<evidence type="ECO:0000256" key="6">
    <source>
        <dbReference type="ARBA" id="ARBA00022824"/>
    </source>
</evidence>
<evidence type="ECO:0008006" key="13">
    <source>
        <dbReference type="Google" id="ProtNLM"/>
    </source>
</evidence>
<dbReference type="InterPro" id="IPR045260">
    <property type="entry name" value="Sec12-like"/>
</dbReference>
<keyword evidence="7" id="KW-0931">ER-Golgi transport</keyword>
<evidence type="ECO:0000256" key="7">
    <source>
        <dbReference type="ARBA" id="ARBA00022892"/>
    </source>
</evidence>
<keyword evidence="3" id="KW-0853">WD repeat</keyword>
<dbReference type="GO" id="GO:0005789">
    <property type="term" value="C:endoplasmic reticulum membrane"/>
    <property type="evidence" value="ECO:0007669"/>
    <property type="project" value="UniProtKB-SubCell"/>
</dbReference>
<dbReference type="GO" id="GO:0003400">
    <property type="term" value="P:regulation of COPII vesicle coating"/>
    <property type="evidence" value="ECO:0007669"/>
    <property type="project" value="TreeGrafter"/>
</dbReference>
<proteinExistence type="predicted"/>
<evidence type="ECO:0000256" key="10">
    <source>
        <dbReference type="ARBA" id="ARBA00023136"/>
    </source>
</evidence>
<dbReference type="PANTHER" id="PTHR23284">
    <property type="entry name" value="PROLACTIN REGULATORY ELEMENT BINDING PROTEIN"/>
    <property type="match status" value="1"/>
</dbReference>
<keyword evidence="2" id="KW-0813">Transport</keyword>
<dbReference type="GO" id="GO:0015031">
    <property type="term" value="P:protein transport"/>
    <property type="evidence" value="ECO:0007669"/>
    <property type="project" value="UniProtKB-KW"/>
</dbReference>
<dbReference type="InterPro" id="IPR036322">
    <property type="entry name" value="WD40_repeat_dom_sf"/>
</dbReference>
<dbReference type="Gene3D" id="2.130.10.10">
    <property type="entry name" value="YVTN repeat-like/Quinoprotein amine dehydrogenase"/>
    <property type="match status" value="1"/>
</dbReference>
<evidence type="ECO:0000256" key="4">
    <source>
        <dbReference type="ARBA" id="ARBA00022692"/>
    </source>
</evidence>
<keyword evidence="6" id="KW-0256">Endoplasmic reticulum</keyword>
<dbReference type="SMART" id="SM00320">
    <property type="entry name" value="WD40"/>
    <property type="match status" value="4"/>
</dbReference>
<comment type="subcellular location">
    <subcellularLocation>
        <location evidence="1">Endoplasmic reticulum membrane</location>
        <topology evidence="1">Single-pass membrane protein</topology>
    </subcellularLocation>
</comment>
<dbReference type="GO" id="GO:0006888">
    <property type="term" value="P:endoplasmic reticulum to Golgi vesicle-mediated transport"/>
    <property type="evidence" value="ECO:0007669"/>
    <property type="project" value="TreeGrafter"/>
</dbReference>
<gene>
    <name evidence="12" type="ORF">RMAR00112_LOCUS14785</name>
</gene>
<keyword evidence="10 11" id="KW-0472">Membrane</keyword>
<evidence type="ECO:0000256" key="11">
    <source>
        <dbReference type="SAM" id="Phobius"/>
    </source>
</evidence>
<sequence>MSSQSFLLGYPLYAAESCGEDRVLVGGGGGTLKSGLRNELGCYSVAGNTTAVPRCTLPINDAATAISLSEKDGWIAAVIGERVRTFTYRNTLLTSIIPMDESLASAETAPSTVKFSAKGSRLVVGFENGSVTVYNFPSFSEICSFSEHSHSVVDVDTSESGKLAVSTSKSTCFVWDASSGKSVFEIKTKAKKAHIRSVAFTKSGLTASVGFIVAVENENKVGGFVSTWNESGDKKFFVKVMKEQITAMTISESNLVACGGSEGNVSVLRMDTNGQLSHCYRTRRPFHILAVTSLAFTTPSGDLVSVSADSTMKGYAAKTIESEPASNLLVLLLMLLILISIALGIYIPYAQHASQNP</sequence>
<dbReference type="GO" id="GO:0005085">
    <property type="term" value="F:guanyl-nucleotide exchange factor activity"/>
    <property type="evidence" value="ECO:0007669"/>
    <property type="project" value="InterPro"/>
</dbReference>
<evidence type="ECO:0000313" key="12">
    <source>
        <dbReference type="EMBL" id="CAE0046806.1"/>
    </source>
</evidence>
<evidence type="ECO:0000256" key="3">
    <source>
        <dbReference type="ARBA" id="ARBA00022574"/>
    </source>
</evidence>
<evidence type="ECO:0000256" key="9">
    <source>
        <dbReference type="ARBA" id="ARBA00022989"/>
    </source>
</evidence>
<keyword evidence="8" id="KW-0653">Protein transport</keyword>
<evidence type="ECO:0000256" key="5">
    <source>
        <dbReference type="ARBA" id="ARBA00022737"/>
    </source>
</evidence>
<keyword evidence="9 11" id="KW-1133">Transmembrane helix</keyword>